<evidence type="ECO:0000313" key="2">
    <source>
        <dbReference type="EMBL" id="TCP55175.1"/>
    </source>
</evidence>
<keyword evidence="3" id="KW-1185">Reference proteome</keyword>
<dbReference type="RefSeq" id="WP_132876532.1">
    <property type="nucleotide sequence ID" value="NZ_SLXQ01000002.1"/>
</dbReference>
<reference evidence="2 3" key="1">
    <citation type="submission" date="2019-03" db="EMBL/GenBank/DDBJ databases">
        <title>Genomic Encyclopedia of Type Strains, Phase IV (KMG-IV): sequencing the most valuable type-strain genomes for metagenomic binning, comparative biology and taxonomic classification.</title>
        <authorList>
            <person name="Goeker M."/>
        </authorList>
    </citation>
    <scope>NUCLEOTIDE SEQUENCE [LARGE SCALE GENOMIC DNA]</scope>
    <source>
        <strain evidence="2 3">DSM 45765</strain>
    </source>
</reference>
<feature type="region of interest" description="Disordered" evidence="1">
    <location>
        <begin position="1"/>
        <end position="42"/>
    </location>
</feature>
<feature type="compositionally biased region" description="Basic and acidic residues" evidence="1">
    <location>
        <begin position="384"/>
        <end position="422"/>
    </location>
</feature>
<accession>A0A4R2R724</accession>
<name>A0A4R2R724_9PSEU</name>
<evidence type="ECO:0000313" key="3">
    <source>
        <dbReference type="Proteomes" id="UP000294911"/>
    </source>
</evidence>
<feature type="region of interest" description="Disordered" evidence="1">
    <location>
        <begin position="377"/>
        <end position="425"/>
    </location>
</feature>
<sequence>MTDKGTRPHSEPSGEGKRAVPQAPPVPSAESTPEVWGRVDADGTVYVRTPKMDTPDGEIPEGERVVGSWQAGSPTEGLLHFARRFDDLRTEVELLESRLNSGAGDPKQAMTSAKHLRDGLADAAVVGDLAALSARIEHVIAHAERSMDEAKKAKEVERSQAVRHKEALVAEAEQLAAESTQWKTAGDRLRAILDEWKTVRGVDRKTDDALWKRFSKARESFNRRRGSHFAELDKQRAVAKQRKEELLAEAEGLVDSTDWGATATRYKQLMADWKAAGRAPKDTDEALWQRFRAAQDSFFKRRSDVFSERDAEFADNAKLKEELLAEADKIDPAADIEAAKAQLHRIQERWDGIGKVPKERIRELEGRLKAVEDKVRSAANAQWRRTDPEAQARAAQFRERVEQFESQAEKARAAGDRKRAEQAEAQAAQWREWLEAAENAVANR</sequence>
<protein>
    <submittedName>
        <fullName evidence="2">Uncharacterized protein DUF349</fullName>
    </submittedName>
</protein>
<dbReference type="AlphaFoldDB" id="A0A4R2R724"/>
<dbReference type="EMBL" id="SLXQ01000002">
    <property type="protein sequence ID" value="TCP55175.1"/>
    <property type="molecule type" value="Genomic_DNA"/>
</dbReference>
<comment type="caution">
    <text evidence="2">The sequence shown here is derived from an EMBL/GenBank/DDBJ whole genome shotgun (WGS) entry which is preliminary data.</text>
</comment>
<proteinExistence type="predicted"/>
<organism evidence="2 3">
    <name type="scientific">Tamaricihabitans halophyticus</name>
    <dbReference type="NCBI Taxonomy" id="1262583"/>
    <lineage>
        <taxon>Bacteria</taxon>
        <taxon>Bacillati</taxon>
        <taxon>Actinomycetota</taxon>
        <taxon>Actinomycetes</taxon>
        <taxon>Pseudonocardiales</taxon>
        <taxon>Pseudonocardiaceae</taxon>
        <taxon>Tamaricihabitans</taxon>
    </lineage>
</organism>
<dbReference type="OrthoDB" id="5422202at2"/>
<dbReference type="InterPro" id="IPR007139">
    <property type="entry name" value="DUF349"/>
</dbReference>
<gene>
    <name evidence="2" type="ORF">EV191_102387</name>
</gene>
<dbReference type="Proteomes" id="UP000294911">
    <property type="component" value="Unassembled WGS sequence"/>
</dbReference>
<dbReference type="Pfam" id="PF03993">
    <property type="entry name" value="DUF349"/>
    <property type="match status" value="3"/>
</dbReference>
<feature type="compositionally biased region" description="Basic and acidic residues" evidence="1">
    <location>
        <begin position="1"/>
        <end position="18"/>
    </location>
</feature>
<evidence type="ECO:0000256" key="1">
    <source>
        <dbReference type="SAM" id="MobiDB-lite"/>
    </source>
</evidence>